<dbReference type="EMBL" id="WNHB01000011">
    <property type="protein sequence ID" value="MTT31993.1"/>
    <property type="molecule type" value="Genomic_DNA"/>
</dbReference>
<accession>A0A6N8CSF8</accession>
<evidence type="ECO:0008006" key="4">
    <source>
        <dbReference type="Google" id="ProtNLM"/>
    </source>
</evidence>
<keyword evidence="1" id="KW-0812">Transmembrane</keyword>
<keyword evidence="1" id="KW-0472">Membrane</keyword>
<keyword evidence="1" id="KW-1133">Transmembrane helix</keyword>
<protein>
    <recommendedName>
        <fullName evidence="4">SCP domain-containing protein</fullName>
    </recommendedName>
</protein>
<sequence length="183" mass="21372">MNVKSFVYHFCLISLAFMILIISYFITNHSLNKSQSSVAAIGKSKNEKQLQSMEVSHLSPLKYEERKMFLKINKERKLKHIPRLQMDFDLSRLARLRAEQIKLGKTIQPIQSEWIITHTHHNRVFELIKKESLSETTNRLYHNWVSKKAGYFLNHDVNGTVGIGYAANIKTNQTIWVIVMVEK</sequence>
<evidence type="ECO:0000256" key="1">
    <source>
        <dbReference type="SAM" id="Phobius"/>
    </source>
</evidence>
<dbReference type="Proteomes" id="UP000440978">
    <property type="component" value="Unassembled WGS sequence"/>
</dbReference>
<evidence type="ECO:0000313" key="3">
    <source>
        <dbReference type="Proteomes" id="UP000440978"/>
    </source>
</evidence>
<dbReference type="AlphaFoldDB" id="A0A6N8CSF8"/>
<evidence type="ECO:0000313" key="2">
    <source>
        <dbReference type="EMBL" id="MTT31993.1"/>
    </source>
</evidence>
<proteinExistence type="predicted"/>
<organism evidence="2 3">
    <name type="scientific">Terrilactibacillus tamarindi</name>
    <dbReference type="NCBI Taxonomy" id="2599694"/>
    <lineage>
        <taxon>Bacteria</taxon>
        <taxon>Bacillati</taxon>
        <taxon>Bacillota</taxon>
        <taxon>Bacilli</taxon>
        <taxon>Bacillales</taxon>
        <taxon>Bacillaceae</taxon>
        <taxon>Terrilactibacillus</taxon>
    </lineage>
</organism>
<feature type="transmembrane region" description="Helical" evidence="1">
    <location>
        <begin position="6"/>
        <end position="26"/>
    </location>
</feature>
<gene>
    <name evidence="2" type="ORF">GMB86_08210</name>
</gene>
<dbReference type="InterPro" id="IPR035940">
    <property type="entry name" value="CAP_sf"/>
</dbReference>
<comment type="caution">
    <text evidence="2">The sequence shown here is derived from an EMBL/GenBank/DDBJ whole genome shotgun (WGS) entry which is preliminary data.</text>
</comment>
<name>A0A6N8CSF8_9BACI</name>
<dbReference type="OrthoDB" id="2968895at2"/>
<dbReference type="Gene3D" id="3.40.33.10">
    <property type="entry name" value="CAP"/>
    <property type="match status" value="1"/>
</dbReference>
<keyword evidence="3" id="KW-1185">Reference proteome</keyword>
<reference evidence="2 3" key="1">
    <citation type="submission" date="2019-11" db="EMBL/GenBank/DDBJ databases">
        <title>Terrilactibacillus tamarindus sp. nov. BCM23-1 isolated from bark of Tamarindus indica.</title>
        <authorList>
            <person name="Kingkaew E."/>
            <person name="Tanasupawat S."/>
        </authorList>
    </citation>
    <scope>NUCLEOTIDE SEQUENCE [LARGE SCALE GENOMIC DNA]</scope>
    <source>
        <strain evidence="2 3">BCM23-1</strain>
    </source>
</reference>